<dbReference type="GeneID" id="8246925"/>
<dbReference type="PANTHER" id="PTHR12363">
    <property type="entry name" value="TRANSPORTIN 3 AND IMPORTIN 13"/>
    <property type="match status" value="1"/>
</dbReference>
<keyword evidence="3" id="KW-0813">Transport</keyword>
<dbReference type="InterPro" id="IPR051345">
    <property type="entry name" value="Importin_beta-like_NTR"/>
</dbReference>
<feature type="region of interest" description="Disordered" evidence="5">
    <location>
        <begin position="1"/>
        <end position="30"/>
    </location>
</feature>
<feature type="compositionally biased region" description="Low complexity" evidence="5">
    <location>
        <begin position="1"/>
        <end position="21"/>
    </location>
</feature>
<dbReference type="InterPro" id="IPR011989">
    <property type="entry name" value="ARM-like"/>
</dbReference>
<reference evidence="6 7" key="1">
    <citation type="journal article" date="2009" name="Science">
        <title>Green evolution and dynamic adaptations revealed by genomes of the marine picoeukaryotes Micromonas.</title>
        <authorList>
            <person name="Worden A.Z."/>
            <person name="Lee J.H."/>
            <person name="Mock T."/>
            <person name="Rouze P."/>
            <person name="Simmons M.P."/>
            <person name="Aerts A.L."/>
            <person name="Allen A.E."/>
            <person name="Cuvelier M.L."/>
            <person name="Derelle E."/>
            <person name="Everett M.V."/>
            <person name="Foulon E."/>
            <person name="Grimwood J."/>
            <person name="Gundlach H."/>
            <person name="Henrissat B."/>
            <person name="Napoli C."/>
            <person name="McDonald S.M."/>
            <person name="Parker M.S."/>
            <person name="Rombauts S."/>
            <person name="Salamov A."/>
            <person name="Von Dassow P."/>
            <person name="Badger J.H."/>
            <person name="Coutinho P.M."/>
            <person name="Demir E."/>
            <person name="Dubchak I."/>
            <person name="Gentemann C."/>
            <person name="Eikrem W."/>
            <person name="Gready J.E."/>
            <person name="John U."/>
            <person name="Lanier W."/>
            <person name="Lindquist E.A."/>
            <person name="Lucas S."/>
            <person name="Mayer K.F."/>
            <person name="Moreau H."/>
            <person name="Not F."/>
            <person name="Otillar R."/>
            <person name="Panaud O."/>
            <person name="Pangilinan J."/>
            <person name="Paulsen I."/>
            <person name="Piegu B."/>
            <person name="Poliakov A."/>
            <person name="Robbens S."/>
            <person name="Schmutz J."/>
            <person name="Toulza E."/>
            <person name="Wyss T."/>
            <person name="Zelensky A."/>
            <person name="Zhou K."/>
            <person name="Armbrust E.V."/>
            <person name="Bhattacharya D."/>
            <person name="Goodenough U.W."/>
            <person name="Van de Peer Y."/>
            <person name="Grigoriev I.V."/>
        </authorList>
    </citation>
    <scope>NUCLEOTIDE SEQUENCE [LARGE SCALE GENOMIC DNA]</scope>
    <source>
        <strain evidence="7">RCC299 / NOUM17</strain>
    </source>
</reference>
<keyword evidence="4" id="KW-0539">Nucleus</keyword>
<evidence type="ECO:0000256" key="3">
    <source>
        <dbReference type="ARBA" id="ARBA00022448"/>
    </source>
</evidence>
<dbReference type="InParanoid" id="C1FHZ8"/>
<protein>
    <recommendedName>
        <fullName evidence="8">Exportin-1/Importin-beta-like domain-containing protein</fullName>
    </recommendedName>
</protein>
<evidence type="ECO:0000256" key="4">
    <source>
        <dbReference type="ARBA" id="ARBA00023242"/>
    </source>
</evidence>
<dbReference type="OMA" id="ALACKMP"/>
<comment type="subcellular location">
    <subcellularLocation>
        <location evidence="1">Nucleus</location>
    </subcellularLocation>
</comment>
<dbReference type="GO" id="GO:0006606">
    <property type="term" value="P:protein import into nucleus"/>
    <property type="evidence" value="ECO:0007669"/>
    <property type="project" value="TreeGrafter"/>
</dbReference>
<evidence type="ECO:0000256" key="1">
    <source>
        <dbReference type="ARBA" id="ARBA00004123"/>
    </source>
</evidence>
<dbReference type="EMBL" id="CP001576">
    <property type="protein sequence ID" value="ACO69636.1"/>
    <property type="molecule type" value="Genomic_DNA"/>
</dbReference>
<name>C1FHZ8_MICCC</name>
<keyword evidence="7" id="KW-1185">Reference proteome</keyword>
<dbReference type="RefSeq" id="XP_002508378.1">
    <property type="nucleotide sequence ID" value="XM_002508332.1"/>
</dbReference>
<dbReference type="GO" id="GO:0005737">
    <property type="term" value="C:cytoplasm"/>
    <property type="evidence" value="ECO:0007669"/>
    <property type="project" value="TreeGrafter"/>
</dbReference>
<sequence>MASSSMAGEDGSPSSSSTMTSEPPPPDRGTLREAVAALYTSPDQNQRAAADQWLQWFLRSDHAWPLSIGMLRDATDLTSLEALFCARALHVLLRRCVSKAEKTQKSHAVLGEGDWIGMRDCLLPMAWNFAVKTVLHDVRGAGSIPGEAPPRTVLTQVSLAIAALACKMPNWDERAVVRDLAGYFGVDAEAAPDAVVNTVVALGGGAGSNPGNAANNAEGHNKLSPEGAAAVTRAGAGCLLQILAVLPDEVTAREISIHPGRRAAVADGLRAAAAEVVHPALDALARRLWASGDDVPGGDDVNGRILLQEAAAAWCGFHPEAHGSCPGSCLEAAVRCLCAPHGSHHPKLVDASVTGATAVLVAAVHRPERREALGACLGALRAAARANGPIRDEYETAAGQSRARIAEVLASVATRASEPPPDDGPRAPDPLGTGADAAADRKYIPYRDFRKARKERKRADARGIDEHGNLREVEVPLTRADVEVLCFCLDALLEAMEAGGVSPAAALEPWSAMADAWETWKNASAKNVLSNANAGASALLRRPAADPAIVRCAAAAAAAGARCVRMPASAGATATDDRRDDYEYPNSDDDEEGDEYREERDELGEGLRDAACAVDPNAFLPVAVAGLTASIDAHAGAVTAVTAADGGGRSAVDASVKSVEGWTFVLFATARLVGKDGPRAAVGDAIFTVERLVTRVPVSNRTTELAVWTIGGLCKALSAVTEAEVLRAALGAVVTGLNSDDPSVSRGACVAAMRTCESCARILALPADQSTHSQNANDAVGAIARCYANGGPWAPPLATLRRGQEPMTTILCRGLARVAVAKSPGSASEAACVELAGPAINALRNAAATLAAASGECAAHPSHDALVRALQAANALSRMAAECRVVAGALAEASAKSAAEKKSAIPDPHPDQHPGSFPSVAAAAIADALLPAADEALAALAAAAPVFSAAGVGVVANHPAVDRRIHDASEALEAVGGLLADVVAAGRVAPDRLATSQCTGIALRLALNAYASDPVRCHPLLDVVVAALASVGPGARSNPKLSSELGAVARAALDAALDAYDRAGLRHDDAARASMFKLTQASVRAGCASLTDLAERVASLAHESLVTGSSGESALSSLTFAADVLSAAAMLNPSRHAPGDAGVRGGVGMGKVDPGMGRLASNLARAAGGRGDLPGWASDAHEDAIRLADAFHVVLCERGAGVALVRAMLECANGLMPPGLVTDVAAALYAAWMAVGDGRMAEWLHGALGGDRDGFPRDSTTKEQKEDFIGLLLFLHADASGHGDLGPSRLGKTGEKHDLRRFKRCLKAFCGGKKSGSGQ</sequence>
<dbReference type="InterPro" id="IPR016024">
    <property type="entry name" value="ARM-type_fold"/>
</dbReference>
<evidence type="ECO:0000256" key="5">
    <source>
        <dbReference type="SAM" id="MobiDB-lite"/>
    </source>
</evidence>
<evidence type="ECO:0008006" key="8">
    <source>
        <dbReference type="Google" id="ProtNLM"/>
    </source>
</evidence>
<evidence type="ECO:0000313" key="6">
    <source>
        <dbReference type="EMBL" id="ACO69636.1"/>
    </source>
</evidence>
<feature type="region of interest" description="Disordered" evidence="5">
    <location>
        <begin position="413"/>
        <end position="436"/>
    </location>
</feature>
<dbReference type="PANTHER" id="PTHR12363:SF33">
    <property type="entry name" value="IMPORTIN-13"/>
    <property type="match status" value="1"/>
</dbReference>
<dbReference type="eggNOG" id="ENOG502SG01">
    <property type="taxonomic scope" value="Eukaryota"/>
</dbReference>
<comment type="similarity">
    <text evidence="2">Belongs to the importin beta family.</text>
</comment>
<dbReference type="OrthoDB" id="435593at2759"/>
<feature type="region of interest" description="Disordered" evidence="5">
    <location>
        <begin position="574"/>
        <end position="602"/>
    </location>
</feature>
<dbReference type="STRING" id="296587.C1FHZ8"/>
<proteinExistence type="inferred from homology"/>
<evidence type="ECO:0000313" key="7">
    <source>
        <dbReference type="Proteomes" id="UP000002009"/>
    </source>
</evidence>
<dbReference type="SUPFAM" id="SSF48371">
    <property type="entry name" value="ARM repeat"/>
    <property type="match status" value="1"/>
</dbReference>
<gene>
    <name evidence="6" type="ORF">MICPUN_61701</name>
</gene>
<dbReference type="Proteomes" id="UP000002009">
    <property type="component" value="Chromosome 10"/>
</dbReference>
<dbReference type="GO" id="GO:0005634">
    <property type="term" value="C:nucleus"/>
    <property type="evidence" value="ECO:0007669"/>
    <property type="project" value="UniProtKB-SubCell"/>
</dbReference>
<feature type="compositionally biased region" description="Acidic residues" evidence="5">
    <location>
        <begin position="586"/>
        <end position="596"/>
    </location>
</feature>
<accession>C1FHZ8</accession>
<dbReference type="Gene3D" id="1.25.10.10">
    <property type="entry name" value="Leucine-rich Repeat Variant"/>
    <property type="match status" value="1"/>
</dbReference>
<organism evidence="6 7">
    <name type="scientific">Micromonas commoda (strain RCC299 / NOUM17 / CCMP2709)</name>
    <name type="common">Picoplanktonic green alga</name>
    <dbReference type="NCBI Taxonomy" id="296587"/>
    <lineage>
        <taxon>Eukaryota</taxon>
        <taxon>Viridiplantae</taxon>
        <taxon>Chlorophyta</taxon>
        <taxon>Mamiellophyceae</taxon>
        <taxon>Mamiellales</taxon>
        <taxon>Mamiellaceae</taxon>
        <taxon>Micromonas</taxon>
    </lineage>
</organism>
<evidence type="ECO:0000256" key="2">
    <source>
        <dbReference type="ARBA" id="ARBA00007991"/>
    </source>
</evidence>
<dbReference type="KEGG" id="mis:MICPUN_61701"/>